<gene>
    <name evidence="2" type="ORF">HXX76_002641</name>
</gene>
<dbReference type="EMBL" id="JAEHOC010000004">
    <property type="protein sequence ID" value="KAG2442555.1"/>
    <property type="molecule type" value="Genomic_DNA"/>
</dbReference>
<accession>A0A835W7R0</accession>
<comment type="caution">
    <text evidence="2">The sequence shown here is derived from an EMBL/GenBank/DDBJ whole genome shotgun (WGS) entry which is preliminary data.</text>
</comment>
<keyword evidence="3" id="KW-1185">Reference proteome</keyword>
<protein>
    <submittedName>
        <fullName evidence="2">Uncharacterized protein</fullName>
    </submittedName>
</protein>
<evidence type="ECO:0000256" key="1">
    <source>
        <dbReference type="SAM" id="MobiDB-lite"/>
    </source>
</evidence>
<organism evidence="2 3">
    <name type="scientific">Chlamydomonas incerta</name>
    <dbReference type="NCBI Taxonomy" id="51695"/>
    <lineage>
        <taxon>Eukaryota</taxon>
        <taxon>Viridiplantae</taxon>
        <taxon>Chlorophyta</taxon>
        <taxon>core chlorophytes</taxon>
        <taxon>Chlorophyceae</taxon>
        <taxon>CS clade</taxon>
        <taxon>Chlamydomonadales</taxon>
        <taxon>Chlamydomonadaceae</taxon>
        <taxon>Chlamydomonas</taxon>
    </lineage>
</organism>
<dbReference type="AlphaFoldDB" id="A0A835W7R0"/>
<dbReference type="OrthoDB" id="536225at2759"/>
<reference evidence="2" key="1">
    <citation type="journal article" date="2020" name="bioRxiv">
        <title>Comparative genomics of Chlamydomonas.</title>
        <authorList>
            <person name="Craig R.J."/>
            <person name="Hasan A.R."/>
            <person name="Ness R.W."/>
            <person name="Keightley P.D."/>
        </authorList>
    </citation>
    <scope>NUCLEOTIDE SEQUENCE</scope>
    <source>
        <strain evidence="2">SAG 7.73</strain>
    </source>
</reference>
<sequence>MGKKSSKKKNKKSEFDDFFEKKDEGAGWMAGVSAMALDDEGAPKKSSEAGAAEADMDIGDGSKAAKSGLGVQKTSMKAVRGQRTKAQKLRKAKLAEKATARADKVVVRVGTKVAVKQKKSSLKHIY</sequence>
<dbReference type="Proteomes" id="UP000650467">
    <property type="component" value="Unassembled WGS sequence"/>
</dbReference>
<proteinExistence type="predicted"/>
<feature type="region of interest" description="Disordered" evidence="1">
    <location>
        <begin position="39"/>
        <end position="86"/>
    </location>
</feature>
<evidence type="ECO:0000313" key="2">
    <source>
        <dbReference type="EMBL" id="KAG2442555.1"/>
    </source>
</evidence>
<name>A0A835W7R0_CHLIN</name>
<evidence type="ECO:0000313" key="3">
    <source>
        <dbReference type="Proteomes" id="UP000650467"/>
    </source>
</evidence>